<comment type="caution">
    <text evidence="1">The sequence shown here is derived from an EMBL/GenBank/DDBJ whole genome shotgun (WGS) entry which is preliminary data.</text>
</comment>
<reference evidence="1" key="1">
    <citation type="submission" date="2020-06" db="EMBL/GenBank/DDBJ databases">
        <authorList>
            <person name="Li T."/>
            <person name="Hu X."/>
            <person name="Zhang T."/>
            <person name="Song X."/>
            <person name="Zhang H."/>
            <person name="Dai N."/>
            <person name="Sheng W."/>
            <person name="Hou X."/>
            <person name="Wei L."/>
        </authorList>
    </citation>
    <scope>NUCLEOTIDE SEQUENCE</scope>
    <source>
        <strain evidence="1">KEN1</strain>
        <tissue evidence="1">Leaf</tissue>
    </source>
</reference>
<accession>A0AAW2SNX3</accession>
<evidence type="ECO:0000313" key="1">
    <source>
        <dbReference type="EMBL" id="KAL0394108.1"/>
    </source>
</evidence>
<evidence type="ECO:0008006" key="2">
    <source>
        <dbReference type="Google" id="ProtNLM"/>
    </source>
</evidence>
<dbReference type="InterPro" id="IPR012876">
    <property type="entry name" value="DUF1677_pln"/>
</dbReference>
<sequence length="177" mass="19909">MTVKANQDETNLLSIMSTDHHHHHHPLLRKAVSDVTNEISKVGKDLESIVELDETILEAECECCGMKEECTNEYISRIRNSYSGKWVCGLCSEAVKERLRQLGPDRPVGIEEAMITHANFVQEFNNTTRLNPKLSLTFAMRDIAKRSGEKRKILSAAGMHKIITRTSSCVPRITTAT</sequence>
<protein>
    <recommendedName>
        <fullName evidence="2">DUF1677 family protein</fullName>
    </recommendedName>
</protein>
<organism evidence="1">
    <name type="scientific">Sesamum latifolium</name>
    <dbReference type="NCBI Taxonomy" id="2727402"/>
    <lineage>
        <taxon>Eukaryota</taxon>
        <taxon>Viridiplantae</taxon>
        <taxon>Streptophyta</taxon>
        <taxon>Embryophyta</taxon>
        <taxon>Tracheophyta</taxon>
        <taxon>Spermatophyta</taxon>
        <taxon>Magnoliopsida</taxon>
        <taxon>eudicotyledons</taxon>
        <taxon>Gunneridae</taxon>
        <taxon>Pentapetalae</taxon>
        <taxon>asterids</taxon>
        <taxon>lamiids</taxon>
        <taxon>Lamiales</taxon>
        <taxon>Pedaliaceae</taxon>
        <taxon>Sesamum</taxon>
    </lineage>
</organism>
<proteinExistence type="predicted"/>
<dbReference type="PANTHER" id="PTHR33108">
    <property type="entry name" value="OS01G0745000 PROTEIN"/>
    <property type="match status" value="1"/>
</dbReference>
<dbReference type="AlphaFoldDB" id="A0AAW2SNX3"/>
<dbReference type="Pfam" id="PF07911">
    <property type="entry name" value="DUF1677"/>
    <property type="match status" value="1"/>
</dbReference>
<gene>
    <name evidence="1" type="ORF">Slati_4377000</name>
</gene>
<dbReference type="EMBL" id="JACGWN010000016">
    <property type="protein sequence ID" value="KAL0394108.1"/>
    <property type="molecule type" value="Genomic_DNA"/>
</dbReference>
<name>A0AAW2SNX3_9LAMI</name>
<dbReference type="PANTHER" id="PTHR33108:SF14">
    <property type="entry name" value="OS01G0745000 PROTEIN"/>
    <property type="match status" value="1"/>
</dbReference>
<reference evidence="1" key="2">
    <citation type="journal article" date="2024" name="Plant">
        <title>Genomic evolution and insights into agronomic trait innovations of Sesamum species.</title>
        <authorList>
            <person name="Miao H."/>
            <person name="Wang L."/>
            <person name="Qu L."/>
            <person name="Liu H."/>
            <person name="Sun Y."/>
            <person name="Le M."/>
            <person name="Wang Q."/>
            <person name="Wei S."/>
            <person name="Zheng Y."/>
            <person name="Lin W."/>
            <person name="Duan Y."/>
            <person name="Cao H."/>
            <person name="Xiong S."/>
            <person name="Wang X."/>
            <person name="Wei L."/>
            <person name="Li C."/>
            <person name="Ma Q."/>
            <person name="Ju M."/>
            <person name="Zhao R."/>
            <person name="Li G."/>
            <person name="Mu C."/>
            <person name="Tian Q."/>
            <person name="Mei H."/>
            <person name="Zhang T."/>
            <person name="Gao T."/>
            <person name="Zhang H."/>
        </authorList>
    </citation>
    <scope>NUCLEOTIDE SEQUENCE</scope>
    <source>
        <strain evidence="1">KEN1</strain>
    </source>
</reference>